<sequence length="168" mass="19395">MYEDDNISGNEEILSSNCEEDPIDESIEEPVELLMISTCEVWESILVTKKVTLQEDNEKQYLYCFKMDPLVQVVTLELNNTQPANITIDPIPYLPYDPFQEKKKLLIYVYYLDKLLQGALSPAERLPATRSILDYYKRVSIRGNNLLIIGKCYLEEISSSRNSFNIPS</sequence>
<accession>A0ABN7VVK5</accession>
<organism evidence="1 2">
    <name type="scientific">Gigaspora margarita</name>
    <dbReference type="NCBI Taxonomy" id="4874"/>
    <lineage>
        <taxon>Eukaryota</taxon>
        <taxon>Fungi</taxon>
        <taxon>Fungi incertae sedis</taxon>
        <taxon>Mucoromycota</taxon>
        <taxon>Glomeromycotina</taxon>
        <taxon>Glomeromycetes</taxon>
        <taxon>Diversisporales</taxon>
        <taxon>Gigasporaceae</taxon>
        <taxon>Gigaspora</taxon>
    </lineage>
</organism>
<name>A0ABN7VVK5_GIGMA</name>
<evidence type="ECO:0000313" key="1">
    <source>
        <dbReference type="EMBL" id="CAG8802221.1"/>
    </source>
</evidence>
<keyword evidence="2" id="KW-1185">Reference proteome</keyword>
<comment type="caution">
    <text evidence="1">The sequence shown here is derived from an EMBL/GenBank/DDBJ whole genome shotgun (WGS) entry which is preliminary data.</text>
</comment>
<gene>
    <name evidence="1" type="ORF">GMARGA_LOCUS23377</name>
</gene>
<dbReference type="EMBL" id="CAJVQB010023571">
    <property type="protein sequence ID" value="CAG8802221.1"/>
    <property type="molecule type" value="Genomic_DNA"/>
</dbReference>
<protein>
    <submittedName>
        <fullName evidence="1">19213_t:CDS:1</fullName>
    </submittedName>
</protein>
<evidence type="ECO:0000313" key="2">
    <source>
        <dbReference type="Proteomes" id="UP000789901"/>
    </source>
</evidence>
<proteinExistence type="predicted"/>
<feature type="non-terminal residue" evidence="1">
    <location>
        <position position="168"/>
    </location>
</feature>
<reference evidence="1 2" key="1">
    <citation type="submission" date="2021-06" db="EMBL/GenBank/DDBJ databases">
        <authorList>
            <person name="Kallberg Y."/>
            <person name="Tangrot J."/>
            <person name="Rosling A."/>
        </authorList>
    </citation>
    <scope>NUCLEOTIDE SEQUENCE [LARGE SCALE GENOMIC DNA]</scope>
    <source>
        <strain evidence="1 2">120-4 pot B 10/14</strain>
    </source>
</reference>
<dbReference type="Proteomes" id="UP000789901">
    <property type="component" value="Unassembled WGS sequence"/>
</dbReference>